<organism evidence="1 2">
    <name type="scientific">Persea americana</name>
    <name type="common">Avocado</name>
    <dbReference type="NCBI Taxonomy" id="3435"/>
    <lineage>
        <taxon>Eukaryota</taxon>
        <taxon>Viridiplantae</taxon>
        <taxon>Streptophyta</taxon>
        <taxon>Embryophyta</taxon>
        <taxon>Tracheophyta</taxon>
        <taxon>Spermatophyta</taxon>
        <taxon>Magnoliopsida</taxon>
        <taxon>Magnoliidae</taxon>
        <taxon>Laurales</taxon>
        <taxon>Lauraceae</taxon>
        <taxon>Persea</taxon>
    </lineage>
</organism>
<comment type="caution">
    <text evidence="1">The sequence shown here is derived from an EMBL/GenBank/DDBJ whole genome shotgun (WGS) entry which is preliminary data.</text>
</comment>
<sequence>MKRKDGLPTADAKSSRSFENIYPVFISESSAVSRAVTTLSRRGAGKKGGRHHRVRDRGVAGPGALDEEKKSNRFIRRFKRLEDVAGETTPHFRLPLKTFVSLQRLSFPSKVQTQHLRHCADRSSLSSPKLDAGKPNDSGSSSSWIRQWS</sequence>
<reference evidence="1 2" key="1">
    <citation type="journal article" date="2022" name="Hortic Res">
        <title>A haplotype resolved chromosomal level avocado genome allows analysis of novel avocado genes.</title>
        <authorList>
            <person name="Nath O."/>
            <person name="Fletcher S.J."/>
            <person name="Hayward A."/>
            <person name="Shaw L.M."/>
            <person name="Masouleh A.K."/>
            <person name="Furtado A."/>
            <person name="Henry R.J."/>
            <person name="Mitter N."/>
        </authorList>
    </citation>
    <scope>NUCLEOTIDE SEQUENCE [LARGE SCALE GENOMIC DNA]</scope>
    <source>
        <strain evidence="2">cv. Hass</strain>
    </source>
</reference>
<dbReference type="EMBL" id="CM056818">
    <property type="protein sequence ID" value="KAJ8623564.1"/>
    <property type="molecule type" value="Genomic_DNA"/>
</dbReference>
<gene>
    <name evidence="1" type="ORF">MRB53_032093</name>
</gene>
<accession>A0ACC2KRD7</accession>
<protein>
    <submittedName>
        <fullName evidence="1">Uncharacterized protein</fullName>
    </submittedName>
</protein>
<evidence type="ECO:0000313" key="1">
    <source>
        <dbReference type="EMBL" id="KAJ8623564.1"/>
    </source>
</evidence>
<evidence type="ECO:0000313" key="2">
    <source>
        <dbReference type="Proteomes" id="UP001234297"/>
    </source>
</evidence>
<name>A0ACC2KRD7_PERAE</name>
<proteinExistence type="predicted"/>
<dbReference type="Proteomes" id="UP001234297">
    <property type="component" value="Chromosome 10"/>
</dbReference>
<keyword evidence="2" id="KW-1185">Reference proteome</keyword>